<evidence type="ECO:0000313" key="3">
    <source>
        <dbReference type="EnsemblMetazoa" id="AGAP006471-PA"/>
    </source>
</evidence>
<dbReference type="Proteomes" id="UP000007062">
    <property type="component" value="Chromosome 2L"/>
</dbReference>
<reference evidence="2" key="4">
    <citation type="journal article" date="2007" name="Genome Biol.">
        <title>Update of the Anopheles gambiae PEST genome assembly.</title>
        <authorList>
            <person name="Sharakhova M.V."/>
            <person name="Hammond M.P."/>
            <person name="Lobo N.F."/>
            <person name="Krzywinski J."/>
            <person name="Unger M.F."/>
            <person name="Hillenmeyer M.E."/>
            <person name="Bruggner R.V."/>
            <person name="Birney E."/>
            <person name="Collins F.H."/>
        </authorList>
    </citation>
    <scope>NUCLEOTIDE SEQUENCE</scope>
    <source>
        <strain evidence="2">PEST</strain>
    </source>
</reference>
<dbReference type="VEuPathDB" id="VectorBase:AGAMI1_007210"/>
<dbReference type="EnsemblMetazoa" id="AGAP006471-RA">
    <property type="protein sequence ID" value="AGAP006471-PA"/>
    <property type="gene ID" value="AGAP006471"/>
</dbReference>
<feature type="region of interest" description="Disordered" evidence="1">
    <location>
        <begin position="1"/>
        <end position="254"/>
    </location>
</feature>
<dbReference type="PANTHER" id="PTHR34753:SF1">
    <property type="entry name" value="TELOMERASE RNA COMPONENT INTERACTING RNASE"/>
    <property type="match status" value="1"/>
</dbReference>
<reference evidence="2" key="5">
    <citation type="submission" date="2011-05" db="EMBL/GenBank/DDBJ databases">
        <authorList>
            <consortium name="VectorBase"/>
        </authorList>
    </citation>
    <scope>NUCLEOTIDE SEQUENCE</scope>
    <source>
        <strain evidence="2">PEST</strain>
    </source>
</reference>
<reference evidence="2 4" key="1">
    <citation type="journal article" date="2002" name="Science">
        <title>The genome sequence of the malaria mosquito Anopheles gambiae.</title>
        <authorList>
            <person name="Holt R.A."/>
            <person name="Subramanian G.M."/>
            <person name="Halpern A."/>
            <person name="Sutton G.G."/>
            <person name="Charlab R."/>
            <person name="Nusskern D.R."/>
            <person name="Wincker P."/>
            <person name="Clark A.G."/>
            <person name="Ribeiro J.M."/>
            <person name="Wides R."/>
            <person name="Salzberg S.L."/>
            <person name="Loftus B."/>
            <person name="Yandell M."/>
            <person name="Majoros W.H."/>
            <person name="Rusch D.B."/>
            <person name="Lai Z."/>
            <person name="Kraft C.L."/>
            <person name="Abril J.F."/>
            <person name="Anthouard V."/>
            <person name="Arensburger P."/>
            <person name="Atkinson P.W."/>
            <person name="Baden H."/>
            <person name="de Berardinis V."/>
            <person name="Baldwin D."/>
            <person name="Benes V."/>
            <person name="Biedler J."/>
            <person name="Blass C."/>
            <person name="Bolanos R."/>
            <person name="Boscus D."/>
            <person name="Barnstead M."/>
            <person name="Cai S."/>
            <person name="Center A."/>
            <person name="Chaturverdi K."/>
            <person name="Christophides G.K."/>
            <person name="Chrystal M.A."/>
            <person name="Clamp M."/>
            <person name="Cravchik A."/>
            <person name="Curwen V."/>
            <person name="Dana A."/>
            <person name="Delcher A."/>
            <person name="Dew I."/>
            <person name="Evans C.A."/>
            <person name="Flanigan M."/>
            <person name="Grundschober-Freimoser A."/>
            <person name="Friedli L."/>
            <person name="Gu Z."/>
            <person name="Guan P."/>
            <person name="Guigo R."/>
            <person name="Hillenmeyer M.E."/>
            <person name="Hladun S.L."/>
            <person name="Hogan J.R."/>
            <person name="Hong Y.S."/>
            <person name="Hoover J."/>
            <person name="Jaillon O."/>
            <person name="Ke Z."/>
            <person name="Kodira C."/>
            <person name="Kokoza E."/>
            <person name="Koutsos A."/>
            <person name="Letunic I."/>
            <person name="Levitsky A."/>
            <person name="Liang Y."/>
            <person name="Lin J.J."/>
            <person name="Lobo N.F."/>
            <person name="Lopez J.R."/>
            <person name="Malek J.A."/>
            <person name="McIntosh T.C."/>
            <person name="Meister S."/>
            <person name="Miller J."/>
            <person name="Mobarry C."/>
            <person name="Mongin E."/>
            <person name="Murphy S.D."/>
            <person name="O'Brochta D.A."/>
            <person name="Pfannkoch C."/>
            <person name="Qi R."/>
            <person name="Regier M.A."/>
            <person name="Remington K."/>
            <person name="Shao H."/>
            <person name="Sharakhova M.V."/>
            <person name="Sitter C.D."/>
            <person name="Shetty J."/>
            <person name="Smith T.J."/>
            <person name="Strong R."/>
            <person name="Sun J."/>
            <person name="Thomasova D."/>
            <person name="Ton L.Q."/>
            <person name="Topalis P."/>
            <person name="Tu Z."/>
            <person name="Unger M.F."/>
            <person name="Walenz B."/>
            <person name="Wang A."/>
            <person name="Wang J."/>
            <person name="Wang M."/>
            <person name="Wang X."/>
            <person name="Woodford K.J."/>
            <person name="Wortman J.R."/>
            <person name="Wu M."/>
            <person name="Yao A."/>
            <person name="Zdobnov E.M."/>
            <person name="Zhang H."/>
            <person name="Zhao Q."/>
            <person name="Zhao S."/>
            <person name="Zhu S.C."/>
            <person name="Zhimulev I."/>
            <person name="Coluzzi M."/>
            <person name="della Torre A."/>
            <person name="Roth C.W."/>
            <person name="Louis C."/>
            <person name="Kalush F."/>
            <person name="Mural R.J."/>
            <person name="Myers E.W."/>
            <person name="Adams M.D."/>
            <person name="Smith H.O."/>
            <person name="Broder S."/>
            <person name="Gardner M.J."/>
            <person name="Fraser C.M."/>
            <person name="Birney E."/>
            <person name="Bork P."/>
            <person name="Brey P.T."/>
            <person name="Venter J.C."/>
            <person name="Weissenbach J."/>
            <person name="Kafatos F.C."/>
            <person name="Collins F.H."/>
            <person name="Hoffman S.L."/>
        </authorList>
    </citation>
    <scope>NUCLEOTIDE SEQUENCE [LARGE SCALE GENOMIC DNA]</scope>
    <source>
        <strain evidence="2 4">PEST</strain>
    </source>
</reference>
<dbReference type="EMBL" id="AAAB01008960">
    <property type="protein sequence ID" value="EAA11907.4"/>
    <property type="molecule type" value="Genomic_DNA"/>
</dbReference>
<feature type="compositionally biased region" description="Low complexity" evidence="1">
    <location>
        <begin position="46"/>
        <end position="55"/>
    </location>
</feature>
<dbReference type="PANTHER" id="PTHR34753">
    <property type="entry name" value="TELOMERASE RNA COMPONENT INTERACTING RNASE"/>
    <property type="match status" value="1"/>
</dbReference>
<dbReference type="OMA" id="QRCVGYQ"/>
<feature type="compositionally biased region" description="Low complexity" evidence="1">
    <location>
        <begin position="224"/>
        <end position="235"/>
    </location>
</feature>
<dbReference type="eggNOG" id="ENOG502S83W">
    <property type="taxonomic scope" value="Eukaryota"/>
</dbReference>
<keyword evidence="4" id="KW-1185">Reference proteome</keyword>
<gene>
    <name evidence="2" type="ORF">AgaP_AGAP006471</name>
</gene>
<dbReference type="AlphaFoldDB" id="Q7Q5F2"/>
<evidence type="ECO:0000313" key="4">
    <source>
        <dbReference type="Proteomes" id="UP000007062"/>
    </source>
</evidence>
<accession>Q7Q5F2</accession>
<feature type="compositionally biased region" description="Basic and acidic residues" evidence="1">
    <location>
        <begin position="156"/>
        <end position="167"/>
    </location>
</feature>
<dbReference type="GO" id="GO:0008408">
    <property type="term" value="F:3'-5' exonuclease activity"/>
    <property type="evidence" value="ECO:0000318"/>
    <property type="project" value="GO_Central"/>
</dbReference>
<protein>
    <submittedName>
        <fullName evidence="2">AGAP006471-PA</fullName>
    </submittedName>
</protein>
<feature type="compositionally biased region" description="Basic and acidic residues" evidence="1">
    <location>
        <begin position="56"/>
        <end position="111"/>
    </location>
</feature>
<reference evidence="2 3" key="3">
    <citation type="journal article" date="2004" name="Trends Parasitol.">
        <title>The Anopheles gambiae genome: an update.</title>
        <authorList>
            <person name="Mongin E."/>
            <person name="Louis C."/>
            <person name="Holt R.A."/>
            <person name="Birney E."/>
            <person name="Collins F.H."/>
        </authorList>
    </citation>
    <scope>NUCLEOTIDE SEQUENCE</scope>
    <source>
        <strain evidence="2 3">PEST</strain>
    </source>
</reference>
<feature type="compositionally biased region" description="Basic and acidic residues" evidence="1">
    <location>
        <begin position="209"/>
        <end position="223"/>
    </location>
</feature>
<dbReference type="STRING" id="7165.Q7Q5F2"/>
<evidence type="ECO:0000256" key="1">
    <source>
        <dbReference type="SAM" id="MobiDB-lite"/>
    </source>
</evidence>
<feature type="compositionally biased region" description="Basic and acidic residues" evidence="1">
    <location>
        <begin position="178"/>
        <end position="187"/>
    </location>
</feature>
<reference evidence="3" key="6">
    <citation type="submission" date="2021-01" db="UniProtKB">
        <authorList>
            <consortium name="EnsemblMetazoa"/>
        </authorList>
    </citation>
    <scope>IDENTIFICATION</scope>
    <source>
        <strain evidence="3">PEST</strain>
    </source>
</reference>
<name>Q7Q5F2_ANOGA</name>
<proteinExistence type="predicted"/>
<dbReference type="HOGENOM" id="CLU_704411_0_0_1"/>
<dbReference type="VEuPathDB" id="VectorBase:AGAP006471"/>
<evidence type="ECO:0000313" key="2">
    <source>
        <dbReference type="EMBL" id="EAA11907.4"/>
    </source>
</evidence>
<dbReference type="GO" id="GO:0008409">
    <property type="term" value="F:5'-3' exonuclease activity"/>
    <property type="evidence" value="ECO:0000318"/>
    <property type="project" value="GO_Central"/>
</dbReference>
<dbReference type="PaxDb" id="7165-AGAP006471-PA"/>
<feature type="compositionally biased region" description="Basic and acidic residues" evidence="1">
    <location>
        <begin position="122"/>
        <end position="150"/>
    </location>
</feature>
<reference evidence="2" key="2">
    <citation type="submission" date="2002-03" db="EMBL/GenBank/DDBJ databases">
        <authorList>
            <consortium name="The Anopheles Genome Sequencing Consortium"/>
        </authorList>
    </citation>
    <scope>NUCLEOTIDE SEQUENCE</scope>
    <source>
        <strain evidence="2">PEST</strain>
    </source>
</reference>
<sequence length="483" mass="54670">MLEEEEETAPRGGDDNGQGQQADQHHQPTQKQSSREGDRERSGHYSSSSSRTTSSRYEDDYSHRSNRDRDRDRDRERSHRDRDYHRDRNRDREYGGRYRDHYRDHRDDQYRRDRRSSRSRSRSKESRSRDRDRERDRERNRSHRDDRSSRDGPISRPERTAQDRLSAEIEQELANLRRQHDMKEALKRQQQQQQQQSAGASSNGDDSQDDSKPSGRVVGERRPTTSSSTGAGTHSGHYEKQHSSSFMPQIDPGQPVEYVPEIQTEEERIEFQRKMQEKLQQHLAAEGKLYPPPSKPQRDVPAPVTVTGFANDGSFLEMFKKLQQQQSAVPGSSGGATPAMTAMPHPHHHLSTGIPAANPTPVKPMMVVPTAAALPRMPLVGQQPAAVGTFKLLPTVAAAAAVVPPQIVKPSTIEKEPPPPPLPVFGRRRGGKILKTGMVKKVRPIEESAADAPNDAWTLYLQEVKKYKSASCDADSKTRPLVK</sequence>
<feature type="compositionally biased region" description="Low complexity" evidence="1">
    <location>
        <begin position="17"/>
        <end position="32"/>
    </location>
</feature>
<dbReference type="InterPro" id="IPR038838">
    <property type="entry name" value="TRIR"/>
</dbReference>
<feature type="compositionally biased region" description="Basic residues" evidence="1">
    <location>
        <begin position="112"/>
        <end position="121"/>
    </location>
</feature>
<feature type="compositionally biased region" description="Basic and acidic residues" evidence="1">
    <location>
        <begin position="33"/>
        <end position="43"/>
    </location>
</feature>
<organism evidence="2">
    <name type="scientific">Anopheles gambiae</name>
    <name type="common">African malaria mosquito</name>
    <dbReference type="NCBI Taxonomy" id="7165"/>
    <lineage>
        <taxon>Eukaryota</taxon>
        <taxon>Metazoa</taxon>
        <taxon>Ecdysozoa</taxon>
        <taxon>Arthropoda</taxon>
        <taxon>Hexapoda</taxon>
        <taxon>Insecta</taxon>
        <taxon>Pterygota</taxon>
        <taxon>Neoptera</taxon>
        <taxon>Endopterygota</taxon>
        <taxon>Diptera</taxon>
        <taxon>Nematocera</taxon>
        <taxon>Culicoidea</taxon>
        <taxon>Culicidae</taxon>
        <taxon>Anophelinae</taxon>
        <taxon>Anopheles</taxon>
    </lineage>
</organism>